<feature type="active site" description="Proton acceptor" evidence="4">
    <location>
        <position position="125"/>
    </location>
</feature>
<dbReference type="RefSeq" id="WP_425374277.1">
    <property type="nucleotide sequence ID" value="NZ_QQBB01000003.1"/>
</dbReference>
<proteinExistence type="predicted"/>
<evidence type="ECO:0000259" key="5">
    <source>
        <dbReference type="PROSITE" id="PS50305"/>
    </source>
</evidence>
<dbReference type="Proteomes" id="UP000254925">
    <property type="component" value="Unassembled WGS sequence"/>
</dbReference>
<keyword evidence="4" id="KW-0479">Metal-binding</keyword>
<feature type="binding site" evidence="4">
    <location>
        <position position="158"/>
    </location>
    <ligand>
        <name>Zn(2+)</name>
        <dbReference type="ChEBI" id="CHEBI:29105"/>
    </ligand>
</feature>
<dbReference type="EC" id="2.3.1.286" evidence="1"/>
<organism evidence="6 7">
    <name type="scientific">Microvirga subterranea</name>
    <dbReference type="NCBI Taxonomy" id="186651"/>
    <lineage>
        <taxon>Bacteria</taxon>
        <taxon>Pseudomonadati</taxon>
        <taxon>Pseudomonadota</taxon>
        <taxon>Alphaproteobacteria</taxon>
        <taxon>Hyphomicrobiales</taxon>
        <taxon>Methylobacteriaceae</taxon>
        <taxon>Microvirga</taxon>
    </lineage>
</organism>
<feature type="binding site" evidence="4">
    <location>
        <position position="133"/>
    </location>
    <ligand>
        <name>Zn(2+)</name>
        <dbReference type="ChEBI" id="CHEBI:29105"/>
    </ligand>
</feature>
<dbReference type="Gene3D" id="2.20.28.200">
    <property type="match status" value="1"/>
</dbReference>
<keyword evidence="2" id="KW-0808">Transferase</keyword>
<dbReference type="GO" id="GO:0070403">
    <property type="term" value="F:NAD+ binding"/>
    <property type="evidence" value="ECO:0007669"/>
    <property type="project" value="InterPro"/>
</dbReference>
<evidence type="ECO:0000313" key="6">
    <source>
        <dbReference type="EMBL" id="RDI59787.1"/>
    </source>
</evidence>
<keyword evidence="3" id="KW-0520">NAD</keyword>
<sequence>MTDRLSASITALQEMVGESDVVVGFTGAGISTESGVPDFRSPNSPWMRHKPIDFEVFLRSEEARREAWRRKFAMDDLYRGVRPNPGHLGLAALVASGRMPAVITQNIDGLHQASGLSDDQVIELHGNGTYAKCLTCQRPYDLGWIRSRFEASGDPPTCQACGGILKSATISFGQAMPETAMRRARRLALGCDLFLVAGSSLMVYPAAAFPELAKENGARLVIISREPTPLDGIADLVIHEEIGSVLSVFV</sequence>
<dbReference type="InterPro" id="IPR050134">
    <property type="entry name" value="NAD-dep_sirtuin_deacylases"/>
</dbReference>
<comment type="caution">
    <text evidence="6">The sequence shown here is derived from an EMBL/GenBank/DDBJ whole genome shotgun (WGS) entry which is preliminary data.</text>
</comment>
<dbReference type="CDD" id="cd01407">
    <property type="entry name" value="SIR2-fam"/>
    <property type="match status" value="1"/>
</dbReference>
<evidence type="ECO:0000256" key="3">
    <source>
        <dbReference type="ARBA" id="ARBA00023027"/>
    </source>
</evidence>
<feature type="domain" description="Deacetylase sirtuin-type" evidence="5">
    <location>
        <begin position="2"/>
        <end position="250"/>
    </location>
</feature>
<dbReference type="EMBL" id="QQBB01000003">
    <property type="protein sequence ID" value="RDI59787.1"/>
    <property type="molecule type" value="Genomic_DNA"/>
</dbReference>
<protein>
    <recommendedName>
        <fullName evidence="1">protein acetyllysine N-acetyltransferase</fullName>
        <ecNumber evidence="1">2.3.1.286</ecNumber>
    </recommendedName>
</protein>
<evidence type="ECO:0000256" key="1">
    <source>
        <dbReference type="ARBA" id="ARBA00012928"/>
    </source>
</evidence>
<dbReference type="InterPro" id="IPR026590">
    <property type="entry name" value="Ssirtuin_cat_dom"/>
</dbReference>
<dbReference type="PANTHER" id="PTHR11085">
    <property type="entry name" value="NAD-DEPENDENT PROTEIN DEACYLASE SIRTUIN-5, MITOCHONDRIAL-RELATED"/>
    <property type="match status" value="1"/>
</dbReference>
<dbReference type="Gene3D" id="3.40.50.1220">
    <property type="entry name" value="TPP-binding domain"/>
    <property type="match status" value="1"/>
</dbReference>
<dbReference type="Pfam" id="PF02146">
    <property type="entry name" value="SIR2"/>
    <property type="match status" value="1"/>
</dbReference>
<feature type="binding site" evidence="4">
    <location>
        <position position="161"/>
    </location>
    <ligand>
        <name>Zn(2+)</name>
        <dbReference type="ChEBI" id="CHEBI:29105"/>
    </ligand>
</feature>
<dbReference type="PANTHER" id="PTHR11085:SF4">
    <property type="entry name" value="NAD-DEPENDENT PROTEIN DEACYLASE"/>
    <property type="match status" value="1"/>
</dbReference>
<dbReference type="GO" id="GO:0017136">
    <property type="term" value="F:histone deacetylase activity, NAD-dependent"/>
    <property type="evidence" value="ECO:0007669"/>
    <property type="project" value="TreeGrafter"/>
</dbReference>
<dbReference type="InterPro" id="IPR003000">
    <property type="entry name" value="Sirtuin"/>
</dbReference>
<dbReference type="SUPFAM" id="SSF52467">
    <property type="entry name" value="DHS-like NAD/FAD-binding domain"/>
    <property type="match status" value="1"/>
</dbReference>
<evidence type="ECO:0000256" key="4">
    <source>
        <dbReference type="PROSITE-ProRule" id="PRU00236"/>
    </source>
</evidence>
<gene>
    <name evidence="6" type="ORF">DES45_10341</name>
</gene>
<evidence type="ECO:0000256" key="2">
    <source>
        <dbReference type="ARBA" id="ARBA00022679"/>
    </source>
</evidence>
<dbReference type="PROSITE" id="PS50305">
    <property type="entry name" value="SIRTUIN"/>
    <property type="match status" value="1"/>
</dbReference>
<name>A0A370HMX4_9HYPH</name>
<accession>A0A370HMX4</accession>
<evidence type="ECO:0000313" key="7">
    <source>
        <dbReference type="Proteomes" id="UP000254925"/>
    </source>
</evidence>
<reference evidence="6 7" key="1">
    <citation type="submission" date="2018-07" db="EMBL/GenBank/DDBJ databases">
        <title>Genomic Encyclopedia of Type Strains, Phase IV (KMG-IV): sequencing the most valuable type-strain genomes for metagenomic binning, comparative biology and taxonomic classification.</title>
        <authorList>
            <person name="Goeker M."/>
        </authorList>
    </citation>
    <scope>NUCLEOTIDE SEQUENCE [LARGE SCALE GENOMIC DNA]</scope>
    <source>
        <strain evidence="6 7">DSM 14364</strain>
    </source>
</reference>
<dbReference type="AlphaFoldDB" id="A0A370HMX4"/>
<dbReference type="GO" id="GO:0046872">
    <property type="term" value="F:metal ion binding"/>
    <property type="evidence" value="ECO:0007669"/>
    <property type="project" value="UniProtKB-KW"/>
</dbReference>
<keyword evidence="4" id="KW-0862">Zinc</keyword>
<dbReference type="InterPro" id="IPR029035">
    <property type="entry name" value="DHS-like_NAD/FAD-binding_dom"/>
</dbReference>
<keyword evidence="7" id="KW-1185">Reference proteome</keyword>
<feature type="binding site" evidence="4">
    <location>
        <position position="136"/>
    </location>
    <ligand>
        <name>Zn(2+)</name>
        <dbReference type="ChEBI" id="CHEBI:29105"/>
    </ligand>
</feature>